<evidence type="ECO:0000313" key="3">
    <source>
        <dbReference type="Proteomes" id="UP000824988"/>
    </source>
</evidence>
<dbReference type="RefSeq" id="WP_221047041.1">
    <property type="nucleotide sequence ID" value="NZ_AP019782.1"/>
</dbReference>
<protein>
    <recommendedName>
        <fullName evidence="4">DUF4019 domain-containing protein</fullName>
    </recommendedName>
</protein>
<feature type="transmembrane region" description="Helical" evidence="1">
    <location>
        <begin position="69"/>
        <end position="91"/>
    </location>
</feature>
<feature type="transmembrane region" description="Helical" evidence="1">
    <location>
        <begin position="35"/>
        <end position="57"/>
    </location>
</feature>
<dbReference type="KEGG" id="moz:MoryE10_21690"/>
<accession>A0A8D5AHK3</accession>
<keyword evidence="1" id="KW-0812">Transmembrane</keyword>
<organism evidence="2 3">
    <name type="scientific">Methylogaea oryzae</name>
    <dbReference type="NCBI Taxonomy" id="1295382"/>
    <lineage>
        <taxon>Bacteria</taxon>
        <taxon>Pseudomonadati</taxon>
        <taxon>Pseudomonadota</taxon>
        <taxon>Gammaproteobacteria</taxon>
        <taxon>Methylococcales</taxon>
        <taxon>Methylococcaceae</taxon>
        <taxon>Methylogaea</taxon>
    </lineage>
</organism>
<dbReference type="EMBL" id="AP019782">
    <property type="protein sequence ID" value="BBL71563.1"/>
    <property type="molecule type" value="Genomic_DNA"/>
</dbReference>
<keyword evidence="1" id="KW-1133">Transmembrane helix</keyword>
<dbReference type="AlphaFoldDB" id="A0A8D5AHK3"/>
<dbReference type="Pfam" id="PF13211">
    <property type="entry name" value="DUF4019"/>
    <property type="match status" value="1"/>
</dbReference>
<evidence type="ECO:0000256" key="1">
    <source>
        <dbReference type="SAM" id="Phobius"/>
    </source>
</evidence>
<keyword evidence="1" id="KW-0472">Membrane</keyword>
<sequence length="223" mass="24373">MSNIEKIAVFGFGIIFLSAILVLVVLIPMPSITQFFAFRLTMALSAAGIGALLPGFLRLDVPLPMQGGIRAGGALALFASVWFANPATLGIEVQPPKEDARLLIDRFLNLTDARDHKAAYTLYSKRNKERVSEDAYMSMSKQVRDPLGSIGQRLLVSAGTPDEVNGVRGPFVFHTYQGRFSDSKDVWAEVVSTIPENGTWRINSYNIGRCDPPFCIPVASLLP</sequence>
<keyword evidence="3" id="KW-1185">Reference proteome</keyword>
<name>A0A8D5AHK3_9GAMM</name>
<feature type="transmembrane region" description="Helical" evidence="1">
    <location>
        <begin position="7"/>
        <end position="29"/>
    </location>
</feature>
<reference evidence="2" key="1">
    <citation type="submission" date="2019-06" db="EMBL/GenBank/DDBJ databases">
        <title>Complete genome sequence of Methylogaea oryzae strain JCM16910.</title>
        <authorList>
            <person name="Asakawa S."/>
        </authorList>
    </citation>
    <scope>NUCLEOTIDE SEQUENCE</scope>
    <source>
        <strain evidence="2">E10</strain>
    </source>
</reference>
<dbReference type="Proteomes" id="UP000824988">
    <property type="component" value="Chromosome"/>
</dbReference>
<evidence type="ECO:0008006" key="4">
    <source>
        <dbReference type="Google" id="ProtNLM"/>
    </source>
</evidence>
<proteinExistence type="predicted"/>
<dbReference type="InterPro" id="IPR025091">
    <property type="entry name" value="DUF4019"/>
</dbReference>
<evidence type="ECO:0000313" key="2">
    <source>
        <dbReference type="EMBL" id="BBL71563.1"/>
    </source>
</evidence>
<gene>
    <name evidence="2" type="ORF">MoryE10_21690</name>
</gene>